<evidence type="ECO:0000256" key="3">
    <source>
        <dbReference type="ARBA" id="ARBA00022833"/>
    </source>
</evidence>
<evidence type="ECO:0000256" key="1">
    <source>
        <dbReference type="ARBA" id="ARBA00022723"/>
    </source>
</evidence>
<dbReference type="InterPro" id="IPR043136">
    <property type="entry name" value="B30.2/SPRY_sf"/>
</dbReference>
<dbReference type="EMBL" id="CAJNJA010009472">
    <property type="protein sequence ID" value="CAE7247138.1"/>
    <property type="molecule type" value="Genomic_DNA"/>
</dbReference>
<keyword evidence="1" id="KW-0479">Metal-binding</keyword>
<proteinExistence type="predicted"/>
<dbReference type="InterPro" id="IPR045129">
    <property type="entry name" value="RNF123/RKP/RSPRY1"/>
</dbReference>
<evidence type="ECO:0000256" key="2">
    <source>
        <dbReference type="ARBA" id="ARBA00022771"/>
    </source>
</evidence>
<dbReference type="CDD" id="cd11709">
    <property type="entry name" value="SPRY"/>
    <property type="match status" value="1"/>
</dbReference>
<dbReference type="SUPFAM" id="SSF49899">
    <property type="entry name" value="Concanavalin A-like lectins/glucanases"/>
    <property type="match status" value="1"/>
</dbReference>
<dbReference type="OrthoDB" id="415718at2759"/>
<name>A0A812LWZ1_9DINO</name>
<keyword evidence="3" id="KW-0862">Zinc</keyword>
<evidence type="ECO:0000259" key="4">
    <source>
        <dbReference type="Pfam" id="PF00622"/>
    </source>
</evidence>
<dbReference type="Pfam" id="PF00622">
    <property type="entry name" value="SPRY"/>
    <property type="match status" value="1"/>
</dbReference>
<gene>
    <name evidence="5" type="primary">Rspry1</name>
    <name evidence="5" type="ORF">SNEC2469_LOCUS4876</name>
</gene>
<comment type="caution">
    <text evidence="5">The sequence shown here is derived from an EMBL/GenBank/DDBJ whole genome shotgun (WGS) entry which is preliminary data.</text>
</comment>
<dbReference type="GO" id="GO:0005737">
    <property type="term" value="C:cytoplasm"/>
    <property type="evidence" value="ECO:0007669"/>
    <property type="project" value="TreeGrafter"/>
</dbReference>
<dbReference type="GO" id="GO:0008270">
    <property type="term" value="F:zinc ion binding"/>
    <property type="evidence" value="ECO:0007669"/>
    <property type="project" value="UniProtKB-KW"/>
</dbReference>
<keyword evidence="6" id="KW-1185">Reference proteome</keyword>
<feature type="domain" description="SPRY" evidence="4">
    <location>
        <begin position="228"/>
        <end position="339"/>
    </location>
</feature>
<dbReference type="GO" id="GO:0051603">
    <property type="term" value="P:proteolysis involved in protein catabolic process"/>
    <property type="evidence" value="ECO:0007669"/>
    <property type="project" value="TreeGrafter"/>
</dbReference>
<dbReference type="Proteomes" id="UP000601435">
    <property type="component" value="Unassembled WGS sequence"/>
</dbReference>
<dbReference type="InterPro" id="IPR003877">
    <property type="entry name" value="SPRY_dom"/>
</dbReference>
<evidence type="ECO:0000313" key="6">
    <source>
        <dbReference type="Proteomes" id="UP000601435"/>
    </source>
</evidence>
<dbReference type="AlphaFoldDB" id="A0A812LWZ1"/>
<keyword evidence="2" id="KW-0863">Zinc-finger</keyword>
<sequence>MRLCSYRQVDISTDIAVGSLIRIKKVSVKEAKRVAEASGCGWASNMEECLGQEGQYVTKDSDGFQLQMRGDVMLVGDLAVCCDLWCLLQGSKKKRPDGQQWWFPPALLHLNLSPTDPTGTEDVDSGKIVFDPKGRKLWRCYGWDACFLMDWASLTRLGISAKYRDDYEEWAAGVVEWAPQDWRAGRELQGRPSLLGLRGIRPVEIEEDASIGLWLTAGAKDAARSSGKFYHEVQLFTDTGCPQFGWLSTGFEEGPHDGNGVGDDEHGNAFDGDRLLNWKAGRKQKVEVERWKVGDILGFAIDLDAGVMRLSHQGKWHSGEGYVMKSDEMGGREWYPAVSGRVFYQMHIDKKTWRFAPPQPSEDYQAWASGIFEWSPQRVGG</sequence>
<dbReference type="Gene3D" id="2.60.120.920">
    <property type="match status" value="1"/>
</dbReference>
<reference evidence="5" key="1">
    <citation type="submission" date="2021-02" db="EMBL/GenBank/DDBJ databases">
        <authorList>
            <person name="Dougan E. K."/>
            <person name="Rhodes N."/>
            <person name="Thang M."/>
            <person name="Chan C."/>
        </authorList>
    </citation>
    <scope>NUCLEOTIDE SEQUENCE</scope>
</reference>
<organism evidence="5 6">
    <name type="scientific">Symbiodinium necroappetens</name>
    <dbReference type="NCBI Taxonomy" id="1628268"/>
    <lineage>
        <taxon>Eukaryota</taxon>
        <taxon>Sar</taxon>
        <taxon>Alveolata</taxon>
        <taxon>Dinophyceae</taxon>
        <taxon>Suessiales</taxon>
        <taxon>Symbiodiniaceae</taxon>
        <taxon>Symbiodinium</taxon>
    </lineage>
</organism>
<dbReference type="PANTHER" id="PTHR13363:SF5">
    <property type="entry name" value="E3 UBIQUITIN-PROTEIN LIGASE RNF123"/>
    <property type="match status" value="1"/>
</dbReference>
<dbReference type="GO" id="GO:0004842">
    <property type="term" value="F:ubiquitin-protein transferase activity"/>
    <property type="evidence" value="ECO:0007669"/>
    <property type="project" value="InterPro"/>
</dbReference>
<evidence type="ECO:0000313" key="5">
    <source>
        <dbReference type="EMBL" id="CAE7247138.1"/>
    </source>
</evidence>
<dbReference type="InterPro" id="IPR013320">
    <property type="entry name" value="ConA-like_dom_sf"/>
</dbReference>
<dbReference type="PANTHER" id="PTHR13363">
    <property type="entry name" value="RING FINGER AND SRY DOMAIN-CONTAINING"/>
    <property type="match status" value="1"/>
</dbReference>
<accession>A0A812LWZ1</accession>
<protein>
    <submittedName>
        <fullName evidence="5">Rspry1 protein</fullName>
    </submittedName>
</protein>